<dbReference type="Gramene" id="mRNA:HanXRQr2_Chr02g0084511">
    <property type="protein sequence ID" value="CDS:HanXRQr2_Chr02g0084511.1"/>
    <property type="gene ID" value="HanXRQr2_Chr02g0084511"/>
</dbReference>
<evidence type="ECO:0000256" key="6">
    <source>
        <dbReference type="ARBA" id="ARBA00023180"/>
    </source>
</evidence>
<keyword evidence="9" id="KW-1185">Reference proteome</keyword>
<dbReference type="InterPro" id="IPR001611">
    <property type="entry name" value="Leu-rich_rpt"/>
</dbReference>
<sequence>MFLELGANKFSGYVPFWIGESLSELYALSLTSNNFFGTIPSQLCQLANLQILDLSTNNLNGAIPSCLNNITSMGRDGFPHQNVHYFDFTFIDRSEYVDRAMIKWQGSLHEFSKTLGFLKIINLSRS</sequence>
<keyword evidence="3" id="KW-0732">Signal</keyword>
<evidence type="ECO:0000256" key="4">
    <source>
        <dbReference type="ARBA" id="ARBA00022989"/>
    </source>
</evidence>
<dbReference type="AlphaFoldDB" id="A0A251VIQ4"/>
<dbReference type="InterPro" id="IPR046956">
    <property type="entry name" value="RLP23-like"/>
</dbReference>
<dbReference type="EC" id="2.7.11.1" evidence="7"/>
<dbReference type="SUPFAM" id="SSF52058">
    <property type="entry name" value="L domain-like"/>
    <property type="match status" value="1"/>
</dbReference>
<evidence type="ECO:0000256" key="5">
    <source>
        <dbReference type="ARBA" id="ARBA00023136"/>
    </source>
</evidence>
<organism evidence="8 9">
    <name type="scientific">Helianthus annuus</name>
    <name type="common">Common sunflower</name>
    <dbReference type="NCBI Taxonomy" id="4232"/>
    <lineage>
        <taxon>Eukaryota</taxon>
        <taxon>Viridiplantae</taxon>
        <taxon>Streptophyta</taxon>
        <taxon>Embryophyta</taxon>
        <taxon>Tracheophyta</taxon>
        <taxon>Spermatophyta</taxon>
        <taxon>Magnoliopsida</taxon>
        <taxon>eudicotyledons</taxon>
        <taxon>Gunneridae</taxon>
        <taxon>Pentapetalae</taxon>
        <taxon>asterids</taxon>
        <taxon>campanulids</taxon>
        <taxon>Asterales</taxon>
        <taxon>Asteraceae</taxon>
        <taxon>Asteroideae</taxon>
        <taxon>Heliantheae alliance</taxon>
        <taxon>Heliantheae</taxon>
        <taxon>Helianthus</taxon>
    </lineage>
</organism>
<evidence type="ECO:0000313" key="9">
    <source>
        <dbReference type="Proteomes" id="UP000215914"/>
    </source>
</evidence>
<dbReference type="STRING" id="4232.A0A251VIQ4"/>
<evidence type="ECO:0000313" key="8">
    <source>
        <dbReference type="EMBL" id="OTG35538.1"/>
    </source>
</evidence>
<dbReference type="Pfam" id="PF00560">
    <property type="entry name" value="LRR_1"/>
    <property type="match status" value="2"/>
</dbReference>
<evidence type="ECO:0000256" key="1">
    <source>
        <dbReference type="ARBA" id="ARBA00004479"/>
    </source>
</evidence>
<keyword evidence="7" id="KW-0418">Kinase</keyword>
<dbReference type="EMBL" id="CM007891">
    <property type="protein sequence ID" value="OTG35538.1"/>
    <property type="molecule type" value="Genomic_DNA"/>
</dbReference>
<dbReference type="InterPro" id="IPR032675">
    <property type="entry name" value="LRR_dom_sf"/>
</dbReference>
<name>A0A251VIQ4_HELAN</name>
<dbReference type="PANTHER" id="PTHR48063">
    <property type="entry name" value="LRR RECEPTOR-LIKE KINASE"/>
    <property type="match status" value="1"/>
</dbReference>
<evidence type="ECO:0000313" key="7">
    <source>
        <dbReference type="EMBL" id="KAF5820054.1"/>
    </source>
</evidence>
<dbReference type="InParanoid" id="A0A251VIQ4"/>
<protein>
    <submittedName>
        <fullName evidence="7">Non-specific serine/threonine protein kinase</fullName>
        <ecNumber evidence="7">2.7.11.1</ecNumber>
    </submittedName>
    <submittedName>
        <fullName evidence="8">Putative leucine-rich repeat domain, L domain-like protein</fullName>
    </submittedName>
</protein>
<gene>
    <name evidence="8" type="ORF">HannXRQ_Chr02g0057831</name>
    <name evidence="7" type="ORF">HanXRQr2_Chr02g0084511</name>
</gene>
<dbReference type="Gene3D" id="3.80.10.10">
    <property type="entry name" value="Ribonuclease Inhibitor"/>
    <property type="match status" value="1"/>
</dbReference>
<keyword evidence="5" id="KW-0472">Membrane</keyword>
<keyword evidence="6" id="KW-0325">Glycoprotein</keyword>
<keyword evidence="7" id="KW-0808">Transferase</keyword>
<comment type="subcellular location">
    <subcellularLocation>
        <location evidence="1">Membrane</location>
        <topology evidence="1">Single-pass type I membrane protein</topology>
    </subcellularLocation>
</comment>
<dbReference type="GO" id="GO:0004674">
    <property type="term" value="F:protein serine/threonine kinase activity"/>
    <property type="evidence" value="ECO:0007669"/>
    <property type="project" value="UniProtKB-KW"/>
</dbReference>
<keyword evidence="2" id="KW-0812">Transmembrane</keyword>
<reference evidence="7" key="3">
    <citation type="submission" date="2020-06" db="EMBL/GenBank/DDBJ databases">
        <title>Helianthus annuus Genome sequencing and assembly Release 2.</title>
        <authorList>
            <person name="Gouzy J."/>
            <person name="Langlade N."/>
            <person name="Munos S."/>
        </authorList>
    </citation>
    <scope>NUCLEOTIDE SEQUENCE</scope>
    <source>
        <tissue evidence="7">Leaves</tissue>
    </source>
</reference>
<keyword evidence="4" id="KW-1133">Transmembrane helix</keyword>
<dbReference type="Proteomes" id="UP000215914">
    <property type="component" value="Chromosome 2"/>
</dbReference>
<reference evidence="8" key="2">
    <citation type="submission" date="2017-02" db="EMBL/GenBank/DDBJ databases">
        <title>Sunflower complete genome.</title>
        <authorList>
            <person name="Langlade N."/>
            <person name="Munos S."/>
        </authorList>
    </citation>
    <scope>NUCLEOTIDE SEQUENCE [LARGE SCALE GENOMIC DNA]</scope>
    <source>
        <tissue evidence="8">Leaves</tissue>
    </source>
</reference>
<dbReference type="GO" id="GO:0016020">
    <property type="term" value="C:membrane"/>
    <property type="evidence" value="ECO:0007669"/>
    <property type="project" value="UniProtKB-SubCell"/>
</dbReference>
<evidence type="ECO:0000256" key="3">
    <source>
        <dbReference type="ARBA" id="ARBA00022729"/>
    </source>
</evidence>
<evidence type="ECO:0000256" key="2">
    <source>
        <dbReference type="ARBA" id="ARBA00022692"/>
    </source>
</evidence>
<accession>A0A251VIQ4</accession>
<proteinExistence type="predicted"/>
<keyword evidence="7" id="KW-0723">Serine/threonine-protein kinase</keyword>
<dbReference type="EMBL" id="MNCJ02000317">
    <property type="protein sequence ID" value="KAF5820054.1"/>
    <property type="molecule type" value="Genomic_DNA"/>
</dbReference>
<dbReference type="PANTHER" id="PTHR48063:SF103">
    <property type="entry name" value="LEUCINE-RICH RECEPTOR-LIKE KINASE FAMILY PROTEIN"/>
    <property type="match status" value="1"/>
</dbReference>
<reference evidence="7 9" key="1">
    <citation type="journal article" date="2017" name="Nature">
        <title>The sunflower genome provides insights into oil metabolism, flowering and Asterid evolution.</title>
        <authorList>
            <person name="Badouin H."/>
            <person name="Gouzy J."/>
            <person name="Grassa C.J."/>
            <person name="Murat F."/>
            <person name="Staton S.E."/>
            <person name="Cottret L."/>
            <person name="Lelandais-Briere C."/>
            <person name="Owens G.L."/>
            <person name="Carrere S."/>
            <person name="Mayjonade B."/>
            <person name="Legrand L."/>
            <person name="Gill N."/>
            <person name="Kane N.C."/>
            <person name="Bowers J.E."/>
            <person name="Hubner S."/>
            <person name="Bellec A."/>
            <person name="Berard A."/>
            <person name="Berges H."/>
            <person name="Blanchet N."/>
            <person name="Boniface M.C."/>
            <person name="Brunel D."/>
            <person name="Catrice O."/>
            <person name="Chaidir N."/>
            <person name="Claudel C."/>
            <person name="Donnadieu C."/>
            <person name="Faraut T."/>
            <person name="Fievet G."/>
            <person name="Helmstetter N."/>
            <person name="King M."/>
            <person name="Knapp S.J."/>
            <person name="Lai Z."/>
            <person name="Le Paslier M.C."/>
            <person name="Lippi Y."/>
            <person name="Lorenzon L."/>
            <person name="Mandel J.R."/>
            <person name="Marage G."/>
            <person name="Marchand G."/>
            <person name="Marquand E."/>
            <person name="Bret-Mestries E."/>
            <person name="Morien E."/>
            <person name="Nambeesan S."/>
            <person name="Nguyen T."/>
            <person name="Pegot-Espagnet P."/>
            <person name="Pouilly N."/>
            <person name="Raftis F."/>
            <person name="Sallet E."/>
            <person name="Schiex T."/>
            <person name="Thomas J."/>
            <person name="Vandecasteele C."/>
            <person name="Vares D."/>
            <person name="Vear F."/>
            <person name="Vautrin S."/>
            <person name="Crespi M."/>
            <person name="Mangin B."/>
            <person name="Burke J.M."/>
            <person name="Salse J."/>
            <person name="Munos S."/>
            <person name="Vincourt P."/>
            <person name="Rieseberg L.H."/>
            <person name="Langlade N.B."/>
        </authorList>
    </citation>
    <scope>NUCLEOTIDE SEQUENCE [LARGE SCALE GENOMIC DNA]</scope>
    <source>
        <strain evidence="9">cv. SF193</strain>
        <tissue evidence="7">Leaves</tissue>
    </source>
</reference>